<keyword evidence="2" id="KW-0472">Membrane</keyword>
<feature type="transmembrane region" description="Helical" evidence="2">
    <location>
        <begin position="21"/>
        <end position="42"/>
    </location>
</feature>
<evidence type="ECO:0000256" key="1">
    <source>
        <dbReference type="SAM" id="MobiDB-lite"/>
    </source>
</evidence>
<organism evidence="3 4">
    <name type="scientific">Brachybacterium hainanense</name>
    <dbReference type="NCBI Taxonomy" id="1541174"/>
    <lineage>
        <taxon>Bacteria</taxon>
        <taxon>Bacillati</taxon>
        <taxon>Actinomycetota</taxon>
        <taxon>Actinomycetes</taxon>
        <taxon>Micrococcales</taxon>
        <taxon>Dermabacteraceae</taxon>
        <taxon>Brachybacterium</taxon>
    </lineage>
</organism>
<dbReference type="RefSeq" id="WP_376982588.1">
    <property type="nucleotide sequence ID" value="NZ_JBHLSV010000026.1"/>
</dbReference>
<keyword evidence="4" id="KW-1185">Reference proteome</keyword>
<evidence type="ECO:0000313" key="3">
    <source>
        <dbReference type="EMBL" id="MFC0675558.1"/>
    </source>
</evidence>
<feature type="region of interest" description="Disordered" evidence="1">
    <location>
        <begin position="1"/>
        <end position="21"/>
    </location>
</feature>
<comment type="caution">
    <text evidence="3">The sequence shown here is derived from an EMBL/GenBank/DDBJ whole genome shotgun (WGS) entry which is preliminary data.</text>
</comment>
<evidence type="ECO:0000256" key="2">
    <source>
        <dbReference type="SAM" id="Phobius"/>
    </source>
</evidence>
<feature type="transmembrane region" description="Helical" evidence="2">
    <location>
        <begin position="48"/>
        <end position="70"/>
    </location>
</feature>
<dbReference type="Proteomes" id="UP001589793">
    <property type="component" value="Unassembled WGS sequence"/>
</dbReference>
<dbReference type="EMBL" id="JBHLSV010000026">
    <property type="protein sequence ID" value="MFC0675558.1"/>
    <property type="molecule type" value="Genomic_DNA"/>
</dbReference>
<reference evidence="3 4" key="1">
    <citation type="submission" date="2024-09" db="EMBL/GenBank/DDBJ databases">
        <authorList>
            <person name="Sun Q."/>
            <person name="Mori K."/>
        </authorList>
    </citation>
    <scope>NUCLEOTIDE SEQUENCE [LARGE SCALE GENOMIC DNA]</scope>
    <source>
        <strain evidence="3 4">CICC 10874</strain>
    </source>
</reference>
<feature type="compositionally biased region" description="Basic and acidic residues" evidence="1">
    <location>
        <begin position="9"/>
        <end position="21"/>
    </location>
</feature>
<keyword evidence="2" id="KW-1133">Transmembrane helix</keyword>
<proteinExistence type="predicted"/>
<gene>
    <name evidence="3" type="ORF">ACFFF6_16530</name>
</gene>
<accession>A0ABV6REZ5</accession>
<evidence type="ECO:0000313" key="4">
    <source>
        <dbReference type="Proteomes" id="UP001589793"/>
    </source>
</evidence>
<sequence>MSTMTHASSRSDRSRRAPREGRPATFVSIVAFAGLIVLWVLLTGPTMPLPLALGAAGAVLALLGAAWHLAGPDRSRG</sequence>
<protein>
    <submittedName>
        <fullName evidence="3">Uncharacterized protein</fullName>
    </submittedName>
</protein>
<keyword evidence="2" id="KW-0812">Transmembrane</keyword>
<name>A0ABV6REZ5_9MICO</name>